<keyword evidence="5" id="KW-0804">Transcription</keyword>
<feature type="region of interest" description="Disordered" evidence="9">
    <location>
        <begin position="340"/>
        <end position="371"/>
    </location>
</feature>
<dbReference type="AlphaFoldDB" id="A0A0J9XK27"/>
<dbReference type="Proteomes" id="UP000242525">
    <property type="component" value="Unassembled WGS sequence"/>
</dbReference>
<comment type="similarity">
    <text evidence="2">Belongs to the TAF4 family.</text>
</comment>
<accession>A0A0J9XK27</accession>
<evidence type="ECO:0000256" key="4">
    <source>
        <dbReference type="ARBA" id="ARBA00023015"/>
    </source>
</evidence>
<evidence type="ECO:0000313" key="11">
    <source>
        <dbReference type="EMBL" id="CDO57747.1"/>
    </source>
</evidence>
<evidence type="ECO:0000313" key="12">
    <source>
        <dbReference type="Proteomes" id="UP000242525"/>
    </source>
</evidence>
<dbReference type="InterPro" id="IPR007900">
    <property type="entry name" value="TAF4_C"/>
</dbReference>
<evidence type="ECO:0000256" key="3">
    <source>
        <dbReference type="ARBA" id="ARBA00017306"/>
    </source>
</evidence>
<dbReference type="EMBL" id="CCBN010000025">
    <property type="protein sequence ID" value="CDO57747.1"/>
    <property type="molecule type" value="Genomic_DNA"/>
</dbReference>
<feature type="compositionally biased region" description="Low complexity" evidence="9">
    <location>
        <begin position="30"/>
        <end position="45"/>
    </location>
</feature>
<feature type="compositionally biased region" description="Low complexity" evidence="9">
    <location>
        <begin position="186"/>
        <end position="205"/>
    </location>
</feature>
<feature type="compositionally biased region" description="Gly residues" evidence="9">
    <location>
        <begin position="125"/>
        <end position="134"/>
    </location>
</feature>
<dbReference type="GO" id="GO:0006367">
    <property type="term" value="P:transcription initiation at RNA polymerase II promoter"/>
    <property type="evidence" value="ECO:0007669"/>
    <property type="project" value="TreeGrafter"/>
</dbReference>
<feature type="region of interest" description="Disordered" evidence="9">
    <location>
        <begin position="1"/>
        <end position="52"/>
    </location>
</feature>
<evidence type="ECO:0000259" key="10">
    <source>
        <dbReference type="Pfam" id="PF05236"/>
    </source>
</evidence>
<feature type="domain" description="Transcription initiation factor TFIID component TAF4 C-terminal" evidence="10">
    <location>
        <begin position="203"/>
        <end position="405"/>
    </location>
</feature>
<evidence type="ECO:0000256" key="8">
    <source>
        <dbReference type="ARBA" id="ARBA00031747"/>
    </source>
</evidence>
<proteinExistence type="inferred from homology"/>
<dbReference type="OrthoDB" id="21060at2759"/>
<feature type="region of interest" description="Disordered" evidence="9">
    <location>
        <begin position="186"/>
        <end position="207"/>
    </location>
</feature>
<evidence type="ECO:0000256" key="1">
    <source>
        <dbReference type="ARBA" id="ARBA00004123"/>
    </source>
</evidence>
<comment type="function">
    <text evidence="7">Functions as a component of the DNA-binding general transcription factor complex TFIID. Binding of TFIID to a promoter (with or without TATA element) is the initial step in pre-initiation complex (PIC) formation. TFIID plays a key role in the regulation of gene expression by RNA polymerase II through different activities such as transcription activator interaction, core promoter recognition and selectivity, TFIIA and TFIIB interaction, chromatin modification (histone acetylation by TAF1), facilitation of DNA opening and initiation of transcription.</text>
</comment>
<evidence type="ECO:0000256" key="9">
    <source>
        <dbReference type="SAM" id="MobiDB-lite"/>
    </source>
</evidence>
<feature type="region of interest" description="Disordered" evidence="9">
    <location>
        <begin position="275"/>
        <end position="311"/>
    </location>
</feature>
<comment type="caution">
    <text evidence="11">The sequence shown here is derived from an EMBL/GenBank/DDBJ whole genome shotgun (WGS) entry which is preliminary data.</text>
</comment>
<keyword evidence="12" id="KW-1185">Reference proteome</keyword>
<organism evidence="11 12">
    <name type="scientific">Geotrichum candidum</name>
    <name type="common">Oospora lactis</name>
    <name type="synonym">Dipodascus geotrichum</name>
    <dbReference type="NCBI Taxonomy" id="1173061"/>
    <lineage>
        <taxon>Eukaryota</taxon>
        <taxon>Fungi</taxon>
        <taxon>Dikarya</taxon>
        <taxon>Ascomycota</taxon>
        <taxon>Saccharomycotina</taxon>
        <taxon>Dipodascomycetes</taxon>
        <taxon>Dipodascales</taxon>
        <taxon>Dipodascaceae</taxon>
        <taxon>Geotrichum</taxon>
    </lineage>
</organism>
<feature type="region of interest" description="Disordered" evidence="9">
    <location>
        <begin position="123"/>
        <end position="144"/>
    </location>
</feature>
<keyword evidence="4" id="KW-0805">Transcription regulation</keyword>
<dbReference type="GO" id="GO:0005669">
    <property type="term" value="C:transcription factor TFIID complex"/>
    <property type="evidence" value="ECO:0007669"/>
    <property type="project" value="InterPro"/>
</dbReference>
<dbReference type="PANTHER" id="PTHR15138:SF14">
    <property type="entry name" value="TRANSCRIPTION INITIATION FACTOR TFIID SUBUNIT 4"/>
    <property type="match status" value="1"/>
</dbReference>
<dbReference type="GO" id="GO:0016251">
    <property type="term" value="F:RNA polymerase II general transcription initiation factor activity"/>
    <property type="evidence" value="ECO:0007669"/>
    <property type="project" value="TreeGrafter"/>
</dbReference>
<protein>
    <recommendedName>
        <fullName evidence="3">Transcription initiation factor TFIID subunit 4</fullName>
    </recommendedName>
    <alternativeName>
        <fullName evidence="8">TBP-associated factor 4</fullName>
    </alternativeName>
</protein>
<dbReference type="STRING" id="1173061.A0A0J9XK27"/>
<dbReference type="GO" id="GO:0003677">
    <property type="term" value="F:DNA binding"/>
    <property type="evidence" value="ECO:0007669"/>
    <property type="project" value="TreeGrafter"/>
</dbReference>
<evidence type="ECO:0000256" key="5">
    <source>
        <dbReference type="ARBA" id="ARBA00023163"/>
    </source>
</evidence>
<name>A0A0J9XK27_GEOCN</name>
<dbReference type="PANTHER" id="PTHR15138">
    <property type="entry name" value="TRANSCRIPTION INITIATION FACTOR TFIID SUBUNIT 4"/>
    <property type="match status" value="1"/>
</dbReference>
<evidence type="ECO:0000256" key="2">
    <source>
        <dbReference type="ARBA" id="ARBA00006178"/>
    </source>
</evidence>
<gene>
    <name evidence="11" type="ORF">BN980_GECA25s00065g</name>
</gene>
<dbReference type="InterPro" id="IPR045144">
    <property type="entry name" value="TAF4"/>
</dbReference>
<sequence length="410" mass="42092">MSGSPPDFNKRPSPSLPSGPPALKKFKGDASAAGGSAGPGQAAPSTNVDPDSLSDALVSAGVDLKEEENIMSLSLAGTASKFQQQAPTHHHQQFSHHHQFVNGANIITSSSAAASSLAAAAAASGAGGTPGAGPGSNQFYSSHPGRDAVVHKQLPPPATPFLELKQLELILARAAADLHLLPDNPTASGSNNVTSASNSNSADTSGLRSVADPAVLKLISLACEDWIKEVVHTAVILSRHRRRSRNTGAHSEISKALRQLAQRDKDREYQRIAQKLTASNGSGSGSGDGSGGKDDDKKGAGGSASAALSEESQYKAANATALMMTSGKKKYSWMVGGGAGAGGAGAGKDGHDRSRGALGGAGNQRSDGGIRYREAREEQGLVLRDLLGAMEEQRVGVEKALQKGYARLRN</sequence>
<dbReference type="Pfam" id="PF05236">
    <property type="entry name" value="TAF4"/>
    <property type="match status" value="1"/>
</dbReference>
<evidence type="ECO:0000256" key="6">
    <source>
        <dbReference type="ARBA" id="ARBA00023242"/>
    </source>
</evidence>
<evidence type="ECO:0000256" key="7">
    <source>
        <dbReference type="ARBA" id="ARBA00025346"/>
    </source>
</evidence>
<keyword evidence="6" id="KW-0539">Nucleus</keyword>
<comment type="subcellular location">
    <subcellularLocation>
        <location evidence="1">Nucleus</location>
    </subcellularLocation>
</comment>
<reference evidence="11" key="1">
    <citation type="submission" date="2014-03" db="EMBL/GenBank/DDBJ databases">
        <authorList>
            <person name="Casaregola S."/>
        </authorList>
    </citation>
    <scope>NUCLEOTIDE SEQUENCE [LARGE SCALE GENOMIC DNA]</scope>
    <source>
        <strain evidence="11">CLIB 918</strain>
    </source>
</reference>